<dbReference type="AlphaFoldDB" id="A0A0V1AGC8"/>
<accession>A0A0V1AGC8</accession>
<dbReference type="EMBL" id="JYDQ01000004">
    <property type="protein sequence ID" value="KRY23235.1"/>
    <property type="molecule type" value="Genomic_DNA"/>
</dbReference>
<keyword evidence="2" id="KW-1185">Reference proteome</keyword>
<proteinExistence type="predicted"/>
<reference evidence="1 2" key="1">
    <citation type="submission" date="2015-01" db="EMBL/GenBank/DDBJ databases">
        <title>Evolution of Trichinella species and genotypes.</title>
        <authorList>
            <person name="Korhonen P.K."/>
            <person name="Edoardo P."/>
            <person name="Giuseppe L.R."/>
            <person name="Gasser R.B."/>
        </authorList>
    </citation>
    <scope>NUCLEOTIDE SEQUENCE [LARGE SCALE GENOMIC DNA]</scope>
    <source>
        <strain evidence="1">ISS2496</strain>
    </source>
</reference>
<organism evidence="1 2">
    <name type="scientific">Trichinella patagoniensis</name>
    <dbReference type="NCBI Taxonomy" id="990121"/>
    <lineage>
        <taxon>Eukaryota</taxon>
        <taxon>Metazoa</taxon>
        <taxon>Ecdysozoa</taxon>
        <taxon>Nematoda</taxon>
        <taxon>Enoplea</taxon>
        <taxon>Dorylaimia</taxon>
        <taxon>Trichinellida</taxon>
        <taxon>Trichinellidae</taxon>
        <taxon>Trichinella</taxon>
    </lineage>
</organism>
<gene>
    <name evidence="1" type="ORF">T12_4566</name>
</gene>
<evidence type="ECO:0000313" key="2">
    <source>
        <dbReference type="Proteomes" id="UP000054783"/>
    </source>
</evidence>
<comment type="caution">
    <text evidence="1">The sequence shown here is derived from an EMBL/GenBank/DDBJ whole genome shotgun (WGS) entry which is preliminary data.</text>
</comment>
<protein>
    <submittedName>
        <fullName evidence="1">Uncharacterized protein</fullName>
    </submittedName>
</protein>
<name>A0A0V1AGC8_9BILA</name>
<sequence>MLKSSFHHGYSVKDQIFKTTLTFDAENFNSQRHRNNIGLDSQYLHLNWMFEIYLEKTVIRETENESKSDLWGKV</sequence>
<evidence type="ECO:0000313" key="1">
    <source>
        <dbReference type="EMBL" id="KRY23235.1"/>
    </source>
</evidence>
<dbReference type="Proteomes" id="UP000054783">
    <property type="component" value="Unassembled WGS sequence"/>
</dbReference>